<gene>
    <name evidence="13" type="ORF">FE263_12960</name>
</gene>
<evidence type="ECO:0000256" key="2">
    <source>
        <dbReference type="ARBA" id="ARBA00022763"/>
    </source>
</evidence>
<evidence type="ECO:0000256" key="8">
    <source>
        <dbReference type="ARBA" id="ARBA00023235"/>
    </source>
</evidence>
<dbReference type="Pfam" id="PF00270">
    <property type="entry name" value="DEAD"/>
    <property type="match status" value="1"/>
</dbReference>
<dbReference type="InterPro" id="IPR014001">
    <property type="entry name" value="Helicase_ATP-bd"/>
</dbReference>
<dbReference type="GO" id="GO:0016874">
    <property type="term" value="F:ligase activity"/>
    <property type="evidence" value="ECO:0007669"/>
    <property type="project" value="UniProtKB-KW"/>
</dbReference>
<dbReference type="GO" id="GO:0006281">
    <property type="term" value="P:DNA repair"/>
    <property type="evidence" value="ECO:0007669"/>
    <property type="project" value="UniProtKB-KW"/>
</dbReference>
<feature type="domain" description="Helicase C-terminal" evidence="12">
    <location>
        <begin position="239"/>
        <end position="392"/>
    </location>
</feature>
<evidence type="ECO:0000256" key="4">
    <source>
        <dbReference type="ARBA" id="ARBA00022806"/>
    </source>
</evidence>
<keyword evidence="2" id="KW-0227">DNA damage</keyword>
<evidence type="ECO:0000256" key="3">
    <source>
        <dbReference type="ARBA" id="ARBA00022801"/>
    </source>
</evidence>
<dbReference type="InterPro" id="IPR027417">
    <property type="entry name" value="P-loop_NTPase"/>
</dbReference>
<dbReference type="InterPro" id="IPR045628">
    <property type="entry name" value="Lhr_WH_dom"/>
</dbReference>
<evidence type="ECO:0000256" key="5">
    <source>
        <dbReference type="ARBA" id="ARBA00022840"/>
    </source>
</evidence>
<keyword evidence="7" id="KW-0234">DNA repair</keyword>
<accession>A0A5R9J4Y5</accession>
<dbReference type="GO" id="GO:0003677">
    <property type="term" value="F:DNA binding"/>
    <property type="evidence" value="ECO:0007669"/>
    <property type="project" value="UniProtKB-KW"/>
</dbReference>
<dbReference type="SUPFAM" id="SSF52540">
    <property type="entry name" value="P-loop containing nucleoside triphosphate hydrolases"/>
    <property type="match status" value="1"/>
</dbReference>
<dbReference type="InterPro" id="IPR013701">
    <property type="entry name" value="Lhr-like_DEAD/DEAH_assoc"/>
</dbReference>
<dbReference type="OrthoDB" id="9815222at2"/>
<evidence type="ECO:0000256" key="1">
    <source>
        <dbReference type="ARBA" id="ARBA00022741"/>
    </source>
</evidence>
<feature type="domain" description="Helicase ATP-binding" evidence="11">
    <location>
        <begin position="28"/>
        <end position="206"/>
    </location>
</feature>
<evidence type="ECO:0000313" key="13">
    <source>
        <dbReference type="EMBL" id="TLU72039.1"/>
    </source>
</evidence>
<organism evidence="13 14">
    <name type="scientific">Lichenicoccus roseus</name>
    <dbReference type="NCBI Taxonomy" id="2683649"/>
    <lineage>
        <taxon>Bacteria</taxon>
        <taxon>Pseudomonadati</taxon>
        <taxon>Pseudomonadota</taxon>
        <taxon>Alphaproteobacteria</taxon>
        <taxon>Acetobacterales</taxon>
        <taxon>Acetobacteraceae</taxon>
        <taxon>Lichenicoccus</taxon>
    </lineage>
</organism>
<keyword evidence="14" id="KW-1185">Reference proteome</keyword>
<dbReference type="InterPro" id="IPR017170">
    <property type="entry name" value="Lhr-like"/>
</dbReference>
<dbReference type="PANTHER" id="PTHR47962:SF3">
    <property type="entry name" value="LARGE ATP-DEPENDENT HELICASE-RELATED PROTEIN"/>
    <property type="match status" value="1"/>
</dbReference>
<dbReference type="PANTHER" id="PTHR47962">
    <property type="entry name" value="ATP-DEPENDENT HELICASE LHR-RELATED-RELATED"/>
    <property type="match status" value="1"/>
</dbReference>
<keyword evidence="3" id="KW-0378">Hydrolase</keyword>
<dbReference type="Pfam" id="PF08494">
    <property type="entry name" value="DEAD_assoc"/>
    <property type="match status" value="1"/>
</dbReference>
<dbReference type="RefSeq" id="WP_138326447.1">
    <property type="nucleotide sequence ID" value="NZ_VCDI01000004.1"/>
</dbReference>
<proteinExistence type="inferred from homology"/>
<dbReference type="InterPro" id="IPR052511">
    <property type="entry name" value="ATP-dep_Helicase"/>
</dbReference>
<keyword evidence="5" id="KW-0067">ATP-binding</keyword>
<dbReference type="SMART" id="SM00487">
    <property type="entry name" value="DEXDc"/>
    <property type="match status" value="1"/>
</dbReference>
<comment type="caution">
    <text evidence="13">The sequence shown here is derived from an EMBL/GenBank/DDBJ whole genome shotgun (WGS) entry which is preliminary data.</text>
</comment>
<dbReference type="Proteomes" id="UP000305654">
    <property type="component" value="Unassembled WGS sequence"/>
</dbReference>
<evidence type="ECO:0000259" key="11">
    <source>
        <dbReference type="PROSITE" id="PS51192"/>
    </source>
</evidence>
<dbReference type="NCBIfam" id="TIGR04121">
    <property type="entry name" value="DEXH_lig_assoc"/>
    <property type="match status" value="1"/>
</dbReference>
<feature type="compositionally biased region" description="Low complexity" evidence="10">
    <location>
        <begin position="854"/>
        <end position="869"/>
    </location>
</feature>
<dbReference type="Pfam" id="PF00271">
    <property type="entry name" value="Helicase_C"/>
    <property type="match status" value="1"/>
</dbReference>
<dbReference type="GO" id="GO:0016887">
    <property type="term" value="F:ATP hydrolysis activity"/>
    <property type="evidence" value="ECO:0007669"/>
    <property type="project" value="TreeGrafter"/>
</dbReference>
<evidence type="ECO:0000256" key="6">
    <source>
        <dbReference type="ARBA" id="ARBA00023125"/>
    </source>
</evidence>
<name>A0A5R9J4Y5_9PROT</name>
<dbReference type="InterPro" id="IPR001650">
    <property type="entry name" value="Helicase_C-like"/>
</dbReference>
<dbReference type="Gene3D" id="3.40.50.300">
    <property type="entry name" value="P-loop containing nucleotide triphosphate hydrolases"/>
    <property type="match status" value="2"/>
</dbReference>
<sequence>MNASLPAPFVAWFARRGWMPRAHQIAVLDAASRNQDVLLIAPTGGGKTLAGFLPSLVELGRQPADGLHTLYVSPLKALATDIARNLTAPVEEMGLAIAIETRTGDTPADRRARQRERPPQILLTTPESLALLLSRRDAGSFFAGLRRIVIDEAHALAGTKRGDQLALCLARLSQLAPAARRIGLSATVADPDLLRRYVGLDTPARLIEAEPGAAPRIGLMLPQERVPWSGRMGLAGASAILDRIGQAGMTIVFVNTRAQAELLFQAIWRINEATLPIALHHGSLDINQRRRVEAAMARGGGTKDGLRAVIATSSLDLGIDWGGIDQVIQVGAPKGVSRLLQRVGRANHRMDESSAALLVPANRFEVLECEAAIQGVAAGELDGDPPVPGGLDVLAQHLLLMAASGPFGVEAMYDEVRLAQPYAELSRRDYDDVLGFVEDGGYALAAYDRYRKLFRDAEGLVHIRGERVARQARMNAGTIVEAPVLKVRLGGPRGLVLGEIEESFANHLREGDAFMFAGRKLRFLRLREVNVEVSDGASGDPLVPTWAGSKNPLTSGLAARVRRMLHDPEARLLYPEPVQEWLRLQLEHSVLPGPDDLLVEIFPRHGRMFLIAYCFEGRLAHQTLGMLLTRRLARAGAQPLGFVASDYAIAIWCAEAPPADIGGLFAQEMLGDDLEAWMAESSMLRRTFRNVAVVAGLIERQHPGANASRRQVTVNTDLVYDVLRRHQPDHVLLRATRQEAAGGLTDIGRLGDLLARIVGRVRVMRLDRVSPLAVPVMLDIGREHVRDEDAEDSLLAETEALIAEATGAAEPSTEEMRIAPGHAQELRRLTRQPGVRQGGRRPRPYRGEGGGRSPAGSAARAPGRPGDRP</sequence>
<evidence type="ECO:0000256" key="9">
    <source>
        <dbReference type="ARBA" id="ARBA00093467"/>
    </source>
</evidence>
<dbReference type="PROSITE" id="PS51192">
    <property type="entry name" value="HELICASE_ATP_BIND_1"/>
    <property type="match status" value="1"/>
</dbReference>
<feature type="region of interest" description="Disordered" evidence="10">
    <location>
        <begin position="807"/>
        <end position="869"/>
    </location>
</feature>
<evidence type="ECO:0000313" key="14">
    <source>
        <dbReference type="Proteomes" id="UP000305654"/>
    </source>
</evidence>
<reference evidence="13 14" key="1">
    <citation type="submission" date="2019-05" db="EMBL/GenBank/DDBJ databases">
        <authorList>
            <person name="Pankratov T."/>
            <person name="Grouzdev D."/>
        </authorList>
    </citation>
    <scope>NUCLEOTIDE SEQUENCE [LARGE SCALE GENOMIC DNA]</scope>
    <source>
        <strain evidence="13 14">KEBCLARHB70R</strain>
    </source>
</reference>
<keyword evidence="6" id="KW-0238">DNA-binding</keyword>
<evidence type="ECO:0000259" key="12">
    <source>
        <dbReference type="PROSITE" id="PS51194"/>
    </source>
</evidence>
<dbReference type="GO" id="GO:0004386">
    <property type="term" value="F:helicase activity"/>
    <property type="evidence" value="ECO:0007669"/>
    <property type="project" value="UniProtKB-KW"/>
</dbReference>
<protein>
    <submittedName>
        <fullName evidence="13">Ligase-associated DNA damage response DEXH box helicase</fullName>
    </submittedName>
</protein>
<keyword evidence="13" id="KW-0436">Ligase</keyword>
<dbReference type="PIRSF" id="PIRSF037307">
    <property type="entry name" value="Lhr-like_helic_prd"/>
    <property type="match status" value="1"/>
</dbReference>
<dbReference type="EMBL" id="VCDI01000004">
    <property type="protein sequence ID" value="TLU72039.1"/>
    <property type="molecule type" value="Genomic_DNA"/>
</dbReference>
<dbReference type="AlphaFoldDB" id="A0A5R9J4Y5"/>
<dbReference type="SMART" id="SM00490">
    <property type="entry name" value="HELICc"/>
    <property type="match status" value="1"/>
</dbReference>
<comment type="similarity">
    <text evidence="9">Belongs to the Lhr helicase family. Lhr-Core subfamily.</text>
</comment>
<dbReference type="InterPro" id="IPR011545">
    <property type="entry name" value="DEAD/DEAH_box_helicase_dom"/>
</dbReference>
<keyword evidence="1" id="KW-0547">Nucleotide-binding</keyword>
<dbReference type="InterPro" id="IPR026362">
    <property type="entry name" value="DEXH_lig_assoc"/>
</dbReference>
<keyword evidence="8" id="KW-0413">Isomerase</keyword>
<evidence type="ECO:0000256" key="7">
    <source>
        <dbReference type="ARBA" id="ARBA00023204"/>
    </source>
</evidence>
<dbReference type="PROSITE" id="PS51194">
    <property type="entry name" value="HELICASE_CTER"/>
    <property type="match status" value="1"/>
</dbReference>
<evidence type="ECO:0000256" key="10">
    <source>
        <dbReference type="SAM" id="MobiDB-lite"/>
    </source>
</evidence>
<dbReference type="Pfam" id="PF19306">
    <property type="entry name" value="WHD_Lhr"/>
    <property type="match status" value="1"/>
</dbReference>
<keyword evidence="4" id="KW-0347">Helicase</keyword>
<dbReference type="GO" id="GO:0005524">
    <property type="term" value="F:ATP binding"/>
    <property type="evidence" value="ECO:0007669"/>
    <property type="project" value="UniProtKB-KW"/>
</dbReference>